<feature type="coiled-coil region" evidence="2">
    <location>
        <begin position="151"/>
        <end position="203"/>
    </location>
</feature>
<dbReference type="PANTHER" id="PTHR12111">
    <property type="entry name" value="SPLICING FACTOR YJU2"/>
    <property type="match status" value="1"/>
</dbReference>
<feature type="compositionally biased region" description="Polar residues" evidence="3">
    <location>
        <begin position="255"/>
        <end position="265"/>
    </location>
</feature>
<dbReference type="OrthoDB" id="360327at2759"/>
<comment type="similarity">
    <text evidence="1">Belongs to the CWC16 family.</text>
</comment>
<dbReference type="EMBL" id="JANBPT010001276">
    <property type="protein sequence ID" value="KAJ1909042.1"/>
    <property type="molecule type" value="Genomic_DNA"/>
</dbReference>
<dbReference type="Proteomes" id="UP001150569">
    <property type="component" value="Unassembled WGS sequence"/>
</dbReference>
<gene>
    <name evidence="4" type="primary">saf4_2</name>
    <name evidence="4" type="ORF">IWQ60_011392</name>
</gene>
<evidence type="ECO:0000313" key="4">
    <source>
        <dbReference type="EMBL" id="KAJ1909042.1"/>
    </source>
</evidence>
<dbReference type="InterPro" id="IPR007590">
    <property type="entry name" value="Saf4/Yju2"/>
</dbReference>
<accession>A0A9W7ZH96</accession>
<comment type="caution">
    <text evidence="4">The sequence shown here is derived from an EMBL/GenBank/DDBJ whole genome shotgun (WGS) entry which is preliminary data.</text>
</comment>
<feature type="compositionally biased region" description="Low complexity" evidence="3">
    <location>
        <begin position="275"/>
        <end position="284"/>
    </location>
</feature>
<evidence type="ECO:0000256" key="1">
    <source>
        <dbReference type="ARBA" id="ARBA00005595"/>
    </source>
</evidence>
<evidence type="ECO:0000256" key="2">
    <source>
        <dbReference type="SAM" id="Coils"/>
    </source>
</evidence>
<name>A0A9W7ZH96_9FUNG</name>
<protein>
    <submittedName>
        <fullName evidence="4">Protein saf4</fullName>
    </submittedName>
</protein>
<evidence type="ECO:0000256" key="3">
    <source>
        <dbReference type="SAM" id="MobiDB-lite"/>
    </source>
</evidence>
<dbReference type="GO" id="GO:0005684">
    <property type="term" value="C:U2-type spliceosomal complex"/>
    <property type="evidence" value="ECO:0007669"/>
    <property type="project" value="TreeGrafter"/>
</dbReference>
<proteinExistence type="inferred from homology"/>
<keyword evidence="5" id="KW-1185">Reference proteome</keyword>
<dbReference type="AlphaFoldDB" id="A0A9W7ZH96"/>
<dbReference type="GO" id="GO:0071014">
    <property type="term" value="C:post-mRNA release spliceosomal complex"/>
    <property type="evidence" value="ECO:0007669"/>
    <property type="project" value="TreeGrafter"/>
</dbReference>
<evidence type="ECO:0000313" key="5">
    <source>
        <dbReference type="Proteomes" id="UP001150569"/>
    </source>
</evidence>
<dbReference type="GO" id="GO:0000398">
    <property type="term" value="P:mRNA splicing, via spliceosome"/>
    <property type="evidence" value="ECO:0007669"/>
    <property type="project" value="InterPro"/>
</dbReference>
<feature type="region of interest" description="Disordered" evidence="3">
    <location>
        <begin position="237"/>
        <end position="292"/>
    </location>
</feature>
<dbReference type="Pfam" id="PF04502">
    <property type="entry name" value="Saf4_Yju2"/>
    <property type="match status" value="1"/>
</dbReference>
<sequence length="292" mass="33542">MADRKNVNKYYPPDWDPSKGSLNAFVGQHPLRDRAKKLDQGILTVRFELPYNVWCGGCGKHIGRGVRYNAEKRRVGEYLTTPIWAFRMKCHLCPNFIEIRTDPKDAEYVVHEGARRQAEPRNADDTEVIDFMSPEDRVKLDSDPFQRLERKTENKRKAKESETELTRLQRLSEVQTRNDYDVNRRLRKKFRAEKAVLTEVKRESQALAKKHSLALTMLPNTAGDLAMARSLAFGAAAESPADRRQRALQRPLFQPTPSQRSSQPGHRQPARSEAAQRLRAAVARRPLRSGKN</sequence>
<keyword evidence="2" id="KW-0175">Coiled coil</keyword>
<reference evidence="4" key="1">
    <citation type="submission" date="2022-07" db="EMBL/GenBank/DDBJ databases">
        <title>Phylogenomic reconstructions and comparative analyses of Kickxellomycotina fungi.</title>
        <authorList>
            <person name="Reynolds N.K."/>
            <person name="Stajich J.E."/>
            <person name="Barry K."/>
            <person name="Grigoriev I.V."/>
            <person name="Crous P."/>
            <person name="Smith M.E."/>
        </authorList>
    </citation>
    <scope>NUCLEOTIDE SEQUENCE</scope>
    <source>
        <strain evidence="4">RSA 861</strain>
    </source>
</reference>
<organism evidence="4 5">
    <name type="scientific">Tieghemiomyces parasiticus</name>
    <dbReference type="NCBI Taxonomy" id="78921"/>
    <lineage>
        <taxon>Eukaryota</taxon>
        <taxon>Fungi</taxon>
        <taxon>Fungi incertae sedis</taxon>
        <taxon>Zoopagomycota</taxon>
        <taxon>Kickxellomycotina</taxon>
        <taxon>Dimargaritomycetes</taxon>
        <taxon>Dimargaritales</taxon>
        <taxon>Dimargaritaceae</taxon>
        <taxon>Tieghemiomyces</taxon>
    </lineage>
</organism>
<dbReference type="PANTHER" id="PTHR12111:SF2">
    <property type="entry name" value="SPLICING FACTOR YJU2B-RELATED"/>
    <property type="match status" value="1"/>
</dbReference>